<evidence type="ECO:0000313" key="3">
    <source>
        <dbReference type="Proteomes" id="UP000580568"/>
    </source>
</evidence>
<feature type="compositionally biased region" description="Basic and acidic residues" evidence="1">
    <location>
        <begin position="36"/>
        <end position="48"/>
    </location>
</feature>
<proteinExistence type="predicted"/>
<dbReference type="EMBL" id="BLZR01000001">
    <property type="protein sequence ID" value="GFP77508.1"/>
    <property type="molecule type" value="Genomic_DNA"/>
</dbReference>
<evidence type="ECO:0000256" key="1">
    <source>
        <dbReference type="SAM" id="MobiDB-lite"/>
    </source>
</evidence>
<comment type="caution">
    <text evidence="2">The sequence shown here is derived from an EMBL/GenBank/DDBJ whole genome shotgun (WGS) entry which is preliminary data.</text>
</comment>
<dbReference type="AlphaFoldDB" id="A0A6V8SQM5"/>
<organism evidence="2 3">
    <name type="scientific">Clostridium fungisolvens</name>
    <dbReference type="NCBI Taxonomy" id="1604897"/>
    <lineage>
        <taxon>Bacteria</taxon>
        <taxon>Bacillati</taxon>
        <taxon>Bacillota</taxon>
        <taxon>Clostridia</taxon>
        <taxon>Eubacteriales</taxon>
        <taxon>Clostridiaceae</taxon>
        <taxon>Clostridium</taxon>
    </lineage>
</organism>
<dbReference type="RefSeq" id="WP_183278878.1">
    <property type="nucleotide sequence ID" value="NZ_BLZR01000001.1"/>
</dbReference>
<reference evidence="2 3" key="1">
    <citation type="submission" date="2020-07" db="EMBL/GenBank/DDBJ databases">
        <title>A new beta-1,3-glucan-decomposing anaerobic bacterium isolated from anoxic soil subjected to biological soil disinfestation.</title>
        <authorList>
            <person name="Ueki A."/>
            <person name="Tonouchi A."/>
        </authorList>
    </citation>
    <scope>NUCLEOTIDE SEQUENCE [LARGE SCALE GENOMIC DNA]</scope>
    <source>
        <strain evidence="2 3">TW1</strain>
    </source>
</reference>
<gene>
    <name evidence="2" type="ORF">bsdtw1_03638</name>
</gene>
<protein>
    <submittedName>
        <fullName evidence="2">Uncharacterized protein</fullName>
    </submittedName>
</protein>
<sequence>MTKASKQHQKDETKHKKIHVNHNPREESTKSVFGEPKAKDLDPTDFKI</sequence>
<evidence type="ECO:0000313" key="2">
    <source>
        <dbReference type="EMBL" id="GFP77508.1"/>
    </source>
</evidence>
<feature type="region of interest" description="Disordered" evidence="1">
    <location>
        <begin position="1"/>
        <end position="48"/>
    </location>
</feature>
<dbReference type="NCBIfam" id="NF040908">
    <property type="entry name" value="CPC_1213_fam"/>
    <property type="match status" value="1"/>
</dbReference>
<dbReference type="Proteomes" id="UP000580568">
    <property type="component" value="Unassembled WGS sequence"/>
</dbReference>
<accession>A0A6V8SQM5</accession>
<dbReference type="InterPro" id="IPR053788">
    <property type="entry name" value="CPC_1213-like"/>
</dbReference>
<name>A0A6V8SQM5_9CLOT</name>
<keyword evidence="3" id="KW-1185">Reference proteome</keyword>